<accession>A0AAD1XXD9</accession>
<sequence length="183" mass="20675">MGNRCLDSKSSGPDLKDHKKKDSQNQKKDQQPAPKPVISPFDEELQRNRLKMSDRHVHSELERSSSNMHSNVSMAAFAKRNNQSPNDTADYNNLNVILTTSNYSKAGVSFRPKDASMNDTSSPRIATFLNQTQSGQIKELSNYSKDQRFSDNNFSKSRSNPLSSQTPSDHVILEEGEEEKIHF</sequence>
<feature type="region of interest" description="Disordered" evidence="1">
    <location>
        <begin position="142"/>
        <end position="183"/>
    </location>
</feature>
<dbReference type="Proteomes" id="UP001295684">
    <property type="component" value="Unassembled WGS sequence"/>
</dbReference>
<feature type="compositionally biased region" description="Acidic residues" evidence="1">
    <location>
        <begin position="174"/>
        <end position="183"/>
    </location>
</feature>
<protein>
    <submittedName>
        <fullName evidence="2">Uncharacterized protein</fullName>
    </submittedName>
</protein>
<dbReference type="EMBL" id="CAMPGE010022569">
    <property type="protein sequence ID" value="CAI2380604.1"/>
    <property type="molecule type" value="Genomic_DNA"/>
</dbReference>
<feature type="compositionally biased region" description="Basic and acidic residues" evidence="1">
    <location>
        <begin position="44"/>
        <end position="63"/>
    </location>
</feature>
<reference evidence="2" key="1">
    <citation type="submission" date="2023-07" db="EMBL/GenBank/DDBJ databases">
        <authorList>
            <consortium name="AG Swart"/>
            <person name="Singh M."/>
            <person name="Singh A."/>
            <person name="Seah K."/>
            <person name="Emmerich C."/>
        </authorList>
    </citation>
    <scope>NUCLEOTIDE SEQUENCE</scope>
    <source>
        <strain evidence="2">DP1</strain>
    </source>
</reference>
<comment type="caution">
    <text evidence="2">The sequence shown here is derived from an EMBL/GenBank/DDBJ whole genome shotgun (WGS) entry which is preliminary data.</text>
</comment>
<dbReference type="AlphaFoldDB" id="A0AAD1XXD9"/>
<feature type="compositionally biased region" description="Polar residues" evidence="1">
    <location>
        <begin position="142"/>
        <end position="168"/>
    </location>
</feature>
<keyword evidence="3" id="KW-1185">Reference proteome</keyword>
<feature type="region of interest" description="Disordered" evidence="1">
    <location>
        <begin position="1"/>
        <end position="70"/>
    </location>
</feature>
<gene>
    <name evidence="2" type="ORF">ECRASSUSDP1_LOCUS22040</name>
</gene>
<organism evidence="2 3">
    <name type="scientific">Euplotes crassus</name>
    <dbReference type="NCBI Taxonomy" id="5936"/>
    <lineage>
        <taxon>Eukaryota</taxon>
        <taxon>Sar</taxon>
        <taxon>Alveolata</taxon>
        <taxon>Ciliophora</taxon>
        <taxon>Intramacronucleata</taxon>
        <taxon>Spirotrichea</taxon>
        <taxon>Hypotrichia</taxon>
        <taxon>Euplotida</taxon>
        <taxon>Euplotidae</taxon>
        <taxon>Moneuplotes</taxon>
    </lineage>
</organism>
<evidence type="ECO:0000313" key="3">
    <source>
        <dbReference type="Proteomes" id="UP001295684"/>
    </source>
</evidence>
<evidence type="ECO:0000256" key="1">
    <source>
        <dbReference type="SAM" id="MobiDB-lite"/>
    </source>
</evidence>
<feature type="compositionally biased region" description="Basic and acidic residues" evidence="1">
    <location>
        <begin position="14"/>
        <end position="30"/>
    </location>
</feature>
<name>A0AAD1XXD9_EUPCR</name>
<evidence type="ECO:0000313" key="2">
    <source>
        <dbReference type="EMBL" id="CAI2380604.1"/>
    </source>
</evidence>
<proteinExistence type="predicted"/>